<dbReference type="AlphaFoldDB" id="A0A7J3MX82"/>
<proteinExistence type="predicted"/>
<protein>
    <submittedName>
        <fullName evidence="2">Uncharacterized protein</fullName>
    </submittedName>
</protein>
<dbReference type="EMBL" id="DTDH01000055">
    <property type="protein sequence ID" value="HGT98167.1"/>
    <property type="molecule type" value="Genomic_DNA"/>
</dbReference>
<evidence type="ECO:0000313" key="1">
    <source>
        <dbReference type="EMBL" id="HFQ79596.1"/>
    </source>
</evidence>
<sequence length="104" mass="12075">MRIETLRSLANATDSDCIVIMVAPNVLFIAKVDANQYDTIIAYRWTTNEYKILAPIDAKENLSISLQGRCNIVYYSFNLHEKEGYVIGRDFEKILIVFEIFYRT</sequence>
<comment type="caution">
    <text evidence="2">The sequence shown here is derived from an EMBL/GenBank/DDBJ whole genome shotgun (WGS) entry which is preliminary data.</text>
</comment>
<reference evidence="2" key="1">
    <citation type="journal article" date="2020" name="mSystems">
        <title>Genome- and Community-Level Interaction Insights into Carbon Utilization and Element Cycling Functions of Hydrothermarchaeota in Hydrothermal Sediment.</title>
        <authorList>
            <person name="Zhou Z."/>
            <person name="Liu Y."/>
            <person name="Xu W."/>
            <person name="Pan J."/>
            <person name="Luo Z.H."/>
            <person name="Li M."/>
        </authorList>
    </citation>
    <scope>NUCLEOTIDE SEQUENCE [LARGE SCALE GENOMIC DNA]</scope>
    <source>
        <strain evidence="1">SpSt-629</strain>
        <strain evidence="2">SpSt-688</strain>
    </source>
</reference>
<dbReference type="EMBL" id="DTAU01000148">
    <property type="protein sequence ID" value="HFQ79596.1"/>
    <property type="molecule type" value="Genomic_DNA"/>
</dbReference>
<gene>
    <name evidence="1" type="ORF">ENT99_07885</name>
    <name evidence="2" type="ORF">ENU64_01885</name>
</gene>
<evidence type="ECO:0000313" key="2">
    <source>
        <dbReference type="EMBL" id="HGT98167.1"/>
    </source>
</evidence>
<name>A0A7J3MX82_9CREN</name>
<accession>A0A7J3MX82</accession>
<organism evidence="2">
    <name type="scientific">Ignisphaera aggregans</name>
    <dbReference type="NCBI Taxonomy" id="334771"/>
    <lineage>
        <taxon>Archaea</taxon>
        <taxon>Thermoproteota</taxon>
        <taxon>Thermoprotei</taxon>
        <taxon>Desulfurococcales</taxon>
        <taxon>Desulfurococcaceae</taxon>
        <taxon>Ignisphaera</taxon>
    </lineage>
</organism>